<protein>
    <submittedName>
        <fullName evidence="1">Uncharacterized protein</fullName>
    </submittedName>
</protein>
<sequence length="69" mass="8114">MDVKKVTPFRQKDIKVLMKDGTVFIGFFDSYEDMEDVDVHTILLENEDLWFNELQPIPVPDILSIEEIN</sequence>
<keyword evidence="2" id="KW-1185">Reference proteome</keyword>
<accession>A0A6A0B5N3</accession>
<dbReference type="RefSeq" id="WP_172356545.1">
    <property type="nucleotide sequence ID" value="NZ_BLLH01000005.1"/>
</dbReference>
<dbReference type="AlphaFoldDB" id="A0A6A0B5N3"/>
<reference evidence="1 2" key="1">
    <citation type="submission" date="2020-02" db="EMBL/GenBank/DDBJ databases">
        <title>Draft genome sequence of Lactococcus sp. Hs20B0-1.</title>
        <authorList>
            <person name="Noda S."/>
            <person name="Yuki M."/>
            <person name="Ohkuma M."/>
        </authorList>
    </citation>
    <scope>NUCLEOTIDE SEQUENCE [LARGE SCALE GENOMIC DNA]</scope>
    <source>
        <strain evidence="1 2">Hs20B0-1</strain>
    </source>
</reference>
<proteinExistence type="predicted"/>
<evidence type="ECO:0000313" key="1">
    <source>
        <dbReference type="EMBL" id="GFH40739.1"/>
    </source>
</evidence>
<organism evidence="1 2">
    <name type="scientific">Pseudolactococcus insecticola</name>
    <dbReference type="NCBI Taxonomy" id="2709158"/>
    <lineage>
        <taxon>Bacteria</taxon>
        <taxon>Bacillati</taxon>
        <taxon>Bacillota</taxon>
        <taxon>Bacilli</taxon>
        <taxon>Lactobacillales</taxon>
        <taxon>Streptococcaceae</taxon>
        <taxon>Pseudolactococcus</taxon>
    </lineage>
</organism>
<name>A0A6A0B5N3_9LACT</name>
<dbReference type="EMBL" id="BLLH01000005">
    <property type="protein sequence ID" value="GFH40739.1"/>
    <property type="molecule type" value="Genomic_DNA"/>
</dbReference>
<evidence type="ECO:0000313" key="2">
    <source>
        <dbReference type="Proteomes" id="UP000475928"/>
    </source>
</evidence>
<gene>
    <name evidence="1" type="ORF">Hs20B_11370</name>
</gene>
<dbReference type="Proteomes" id="UP000475928">
    <property type="component" value="Unassembled WGS sequence"/>
</dbReference>
<comment type="caution">
    <text evidence="1">The sequence shown here is derived from an EMBL/GenBank/DDBJ whole genome shotgun (WGS) entry which is preliminary data.</text>
</comment>